<proteinExistence type="predicted"/>
<feature type="transmembrane region" description="Helical" evidence="1">
    <location>
        <begin position="12"/>
        <end position="36"/>
    </location>
</feature>
<evidence type="ECO:0008006" key="4">
    <source>
        <dbReference type="Google" id="ProtNLM"/>
    </source>
</evidence>
<accession>A0A8H9J097</accession>
<feature type="transmembrane region" description="Helical" evidence="1">
    <location>
        <begin position="82"/>
        <end position="100"/>
    </location>
</feature>
<reference evidence="2" key="2">
    <citation type="submission" date="2020-09" db="EMBL/GenBank/DDBJ databases">
        <authorList>
            <person name="Sun Q."/>
            <person name="Zhou Y."/>
        </authorList>
    </citation>
    <scope>NUCLEOTIDE SEQUENCE</scope>
    <source>
        <strain evidence="2">CGMCC 4.7679</strain>
    </source>
</reference>
<dbReference type="EMBL" id="BNAV01000006">
    <property type="protein sequence ID" value="GHF65599.1"/>
    <property type="molecule type" value="Genomic_DNA"/>
</dbReference>
<feature type="transmembrane region" description="Helical" evidence="1">
    <location>
        <begin position="125"/>
        <end position="142"/>
    </location>
</feature>
<sequence length="145" mass="16132">MAQAPVAHRARSGWSGVLVGVGIAAFVDETVFHQLLHWHHFYDKSTSDIGLVSDGLFHAFGWFAVVLGLVLMADLRRRGTLSWRRFTAGILLGAGVFQLYDGTIQHKLLGLHQIRYGVDLVPYDWTWNVLAVLLIVAGLVLVRRA</sequence>
<organism evidence="2 3">
    <name type="scientific">Amycolatopsis bartoniae</name>
    <dbReference type="NCBI Taxonomy" id="941986"/>
    <lineage>
        <taxon>Bacteria</taxon>
        <taxon>Bacillati</taxon>
        <taxon>Actinomycetota</taxon>
        <taxon>Actinomycetes</taxon>
        <taxon>Pseudonocardiales</taxon>
        <taxon>Pseudonocardiaceae</taxon>
        <taxon>Amycolatopsis</taxon>
    </lineage>
</organism>
<keyword evidence="1" id="KW-1133">Transmembrane helix</keyword>
<evidence type="ECO:0000256" key="1">
    <source>
        <dbReference type="SAM" id="Phobius"/>
    </source>
</evidence>
<keyword evidence="3" id="KW-1185">Reference proteome</keyword>
<reference evidence="2" key="1">
    <citation type="journal article" date="2014" name="Int. J. Syst. Evol. Microbiol.">
        <title>Complete genome sequence of Corynebacterium casei LMG S-19264T (=DSM 44701T), isolated from a smear-ripened cheese.</title>
        <authorList>
            <consortium name="US DOE Joint Genome Institute (JGI-PGF)"/>
            <person name="Walter F."/>
            <person name="Albersmeier A."/>
            <person name="Kalinowski J."/>
            <person name="Ruckert C."/>
        </authorList>
    </citation>
    <scope>NUCLEOTIDE SEQUENCE</scope>
    <source>
        <strain evidence="2">CGMCC 4.7679</strain>
    </source>
</reference>
<dbReference type="AlphaFoldDB" id="A0A8H9J097"/>
<evidence type="ECO:0000313" key="2">
    <source>
        <dbReference type="EMBL" id="GHF65599.1"/>
    </source>
</evidence>
<keyword evidence="1" id="KW-0812">Transmembrane</keyword>
<dbReference type="Pfam" id="PF10002">
    <property type="entry name" value="DUF2243"/>
    <property type="match status" value="1"/>
</dbReference>
<feature type="transmembrane region" description="Helical" evidence="1">
    <location>
        <begin position="56"/>
        <end position="75"/>
    </location>
</feature>
<dbReference type="Proteomes" id="UP000658656">
    <property type="component" value="Unassembled WGS sequence"/>
</dbReference>
<protein>
    <recommendedName>
        <fullName evidence="4">DUF2243 domain-containing protein</fullName>
    </recommendedName>
</protein>
<keyword evidence="1" id="KW-0472">Membrane</keyword>
<dbReference type="RefSeq" id="WP_145937018.1">
    <property type="nucleotide sequence ID" value="NZ_BNAV01000006.1"/>
</dbReference>
<name>A0A8H9J097_9PSEU</name>
<dbReference type="InterPro" id="IPR018719">
    <property type="entry name" value="DUF2243_membrane"/>
</dbReference>
<gene>
    <name evidence="2" type="ORF">GCM10017566_43950</name>
</gene>
<dbReference type="OrthoDB" id="5190099at2"/>
<comment type="caution">
    <text evidence="2">The sequence shown here is derived from an EMBL/GenBank/DDBJ whole genome shotgun (WGS) entry which is preliminary data.</text>
</comment>
<evidence type="ECO:0000313" key="3">
    <source>
        <dbReference type="Proteomes" id="UP000658656"/>
    </source>
</evidence>